<feature type="region of interest" description="Disordered" evidence="1">
    <location>
        <begin position="1"/>
        <end position="26"/>
    </location>
</feature>
<evidence type="ECO:0000313" key="2">
    <source>
        <dbReference type="Proteomes" id="UP000887566"/>
    </source>
</evidence>
<evidence type="ECO:0000256" key="1">
    <source>
        <dbReference type="SAM" id="MobiDB-lite"/>
    </source>
</evidence>
<sequence>MALSRRGENRSACDAPRRRATGHFGSDETLIDEQMFGPVCADLPGAVDKLFGGATSATAAASSVNVPSFTRPSVVLLGASLPPIVASRTPSASSGMTVARSSVQLKRVDQRELDSILPCWRHPRGARVAPRYLRYLC</sequence>
<name>A0A914VZH6_9BILA</name>
<reference evidence="3" key="1">
    <citation type="submission" date="2022-11" db="UniProtKB">
        <authorList>
            <consortium name="WormBaseParasite"/>
        </authorList>
    </citation>
    <scope>IDENTIFICATION</scope>
</reference>
<dbReference type="Proteomes" id="UP000887566">
    <property type="component" value="Unplaced"/>
</dbReference>
<protein>
    <submittedName>
        <fullName evidence="3">Uncharacterized protein</fullName>
    </submittedName>
</protein>
<feature type="compositionally biased region" description="Basic and acidic residues" evidence="1">
    <location>
        <begin position="1"/>
        <end position="17"/>
    </location>
</feature>
<accession>A0A914VZH6</accession>
<evidence type="ECO:0000313" key="3">
    <source>
        <dbReference type="WBParaSite" id="PSAMB.scaffold27size109617.g583.t1"/>
    </source>
</evidence>
<organism evidence="2 3">
    <name type="scientific">Plectus sambesii</name>
    <dbReference type="NCBI Taxonomy" id="2011161"/>
    <lineage>
        <taxon>Eukaryota</taxon>
        <taxon>Metazoa</taxon>
        <taxon>Ecdysozoa</taxon>
        <taxon>Nematoda</taxon>
        <taxon>Chromadorea</taxon>
        <taxon>Plectida</taxon>
        <taxon>Plectina</taxon>
        <taxon>Plectoidea</taxon>
        <taxon>Plectidae</taxon>
        <taxon>Plectus</taxon>
    </lineage>
</organism>
<proteinExistence type="predicted"/>
<dbReference type="AlphaFoldDB" id="A0A914VZH6"/>
<dbReference type="WBParaSite" id="PSAMB.scaffold27size109617.g583.t1">
    <property type="protein sequence ID" value="PSAMB.scaffold27size109617.g583.t1"/>
    <property type="gene ID" value="PSAMB.scaffold27size109617.g583"/>
</dbReference>
<keyword evidence="2" id="KW-1185">Reference proteome</keyword>